<reference evidence="3" key="1">
    <citation type="journal article" date="2019" name="Int. J. Syst. Evol. Microbiol.">
        <title>The Global Catalogue of Microorganisms (GCM) 10K type strain sequencing project: providing services to taxonomists for standard genome sequencing and annotation.</title>
        <authorList>
            <consortium name="The Broad Institute Genomics Platform"/>
            <consortium name="The Broad Institute Genome Sequencing Center for Infectious Disease"/>
            <person name="Wu L."/>
            <person name="Ma J."/>
        </authorList>
    </citation>
    <scope>NUCLEOTIDE SEQUENCE [LARGE SCALE GENOMIC DNA]</scope>
    <source>
        <strain evidence="3">CGMCC 1.15180</strain>
    </source>
</reference>
<organism evidence="2 3">
    <name type="scientific">Streptomyces ochraceiscleroticus</name>
    <dbReference type="NCBI Taxonomy" id="47761"/>
    <lineage>
        <taxon>Bacteria</taxon>
        <taxon>Bacillati</taxon>
        <taxon>Actinomycetota</taxon>
        <taxon>Actinomycetes</taxon>
        <taxon>Kitasatosporales</taxon>
        <taxon>Streptomycetaceae</taxon>
        <taxon>Streptomyces</taxon>
    </lineage>
</organism>
<evidence type="ECO:0000313" key="2">
    <source>
        <dbReference type="EMBL" id="MFC6066684.1"/>
    </source>
</evidence>
<dbReference type="RefSeq" id="WP_382467519.1">
    <property type="nucleotide sequence ID" value="NZ_JBHSPX010000008.1"/>
</dbReference>
<sequence>MTQPKKKALSPAQQYLAEVLRLLRTARGLSQTELGSLMNYTGAAVSAVETCAKPATDEFLESAEGALEAGGVIAAAAKYVRLERYPEHFRGFVQLEQTALSVSTYCTQLIDGLLQTEGYARALFGCTFPPLDREEIEELTAARMERKALFDRKPVCCITSIHEEGALRRQIGGREVMLHQYEHLLECAERPNVVLQVMPMDRGEHAGLPGPMTVIETAELTTLVYTEVEGQSTLVSRPEEVGVLARRYAMIGRQALRPEDSVKLIEQLRDEL</sequence>
<evidence type="ECO:0000259" key="1">
    <source>
        <dbReference type="PROSITE" id="PS50943"/>
    </source>
</evidence>
<dbReference type="InterPro" id="IPR001387">
    <property type="entry name" value="Cro/C1-type_HTH"/>
</dbReference>
<keyword evidence="3" id="KW-1185">Reference proteome</keyword>
<dbReference type="EMBL" id="JBHSPX010000008">
    <property type="protein sequence ID" value="MFC6066684.1"/>
    <property type="molecule type" value="Genomic_DNA"/>
</dbReference>
<dbReference type="Proteomes" id="UP001596139">
    <property type="component" value="Unassembled WGS sequence"/>
</dbReference>
<protein>
    <submittedName>
        <fullName evidence="2">Scr1 family TA system antitoxin-like transcriptional regulator</fullName>
    </submittedName>
</protein>
<dbReference type="Gene3D" id="1.10.260.40">
    <property type="entry name" value="lambda repressor-like DNA-binding domains"/>
    <property type="match status" value="1"/>
</dbReference>
<dbReference type="PROSITE" id="PS50943">
    <property type="entry name" value="HTH_CROC1"/>
    <property type="match status" value="1"/>
</dbReference>
<feature type="domain" description="HTH cro/C1-type" evidence="1">
    <location>
        <begin position="20"/>
        <end position="50"/>
    </location>
</feature>
<gene>
    <name evidence="2" type="ORF">ACFP4F_29650</name>
</gene>
<dbReference type="InterPro" id="IPR043917">
    <property type="entry name" value="DUF5753"/>
</dbReference>
<dbReference type="CDD" id="cd00093">
    <property type="entry name" value="HTH_XRE"/>
    <property type="match status" value="1"/>
</dbReference>
<dbReference type="Pfam" id="PF19054">
    <property type="entry name" value="DUF5753"/>
    <property type="match status" value="1"/>
</dbReference>
<proteinExistence type="predicted"/>
<dbReference type="InterPro" id="IPR010982">
    <property type="entry name" value="Lambda_DNA-bd_dom_sf"/>
</dbReference>
<evidence type="ECO:0000313" key="3">
    <source>
        <dbReference type="Proteomes" id="UP001596139"/>
    </source>
</evidence>
<dbReference type="SUPFAM" id="SSF47413">
    <property type="entry name" value="lambda repressor-like DNA-binding domains"/>
    <property type="match status" value="1"/>
</dbReference>
<accession>A0ABW1MS45</accession>
<name>A0ABW1MS45_9ACTN</name>
<comment type="caution">
    <text evidence="2">The sequence shown here is derived from an EMBL/GenBank/DDBJ whole genome shotgun (WGS) entry which is preliminary data.</text>
</comment>